<dbReference type="OrthoDB" id="5595608at2759"/>
<evidence type="ECO:0000313" key="5">
    <source>
        <dbReference type="EMBL" id="ORY45118.1"/>
    </source>
</evidence>
<keyword evidence="3" id="KW-0812">Transmembrane</keyword>
<dbReference type="Gene3D" id="2.30.30.40">
    <property type="entry name" value="SH3 Domains"/>
    <property type="match status" value="1"/>
</dbReference>
<evidence type="ECO:0000256" key="3">
    <source>
        <dbReference type="SAM" id="Phobius"/>
    </source>
</evidence>
<dbReference type="InterPro" id="IPR001452">
    <property type="entry name" value="SH3_domain"/>
</dbReference>
<evidence type="ECO:0000313" key="6">
    <source>
        <dbReference type="Proteomes" id="UP000193642"/>
    </source>
</evidence>
<reference evidence="5 6" key="1">
    <citation type="submission" date="2016-07" db="EMBL/GenBank/DDBJ databases">
        <title>Pervasive Adenine N6-methylation of Active Genes in Fungi.</title>
        <authorList>
            <consortium name="DOE Joint Genome Institute"/>
            <person name="Mondo S.J."/>
            <person name="Dannebaum R.O."/>
            <person name="Kuo R.C."/>
            <person name="Labutti K."/>
            <person name="Haridas S."/>
            <person name="Kuo A."/>
            <person name="Salamov A."/>
            <person name="Ahrendt S.R."/>
            <person name="Lipzen A."/>
            <person name="Sullivan W."/>
            <person name="Andreopoulos W.B."/>
            <person name="Clum A."/>
            <person name="Lindquist E."/>
            <person name="Daum C."/>
            <person name="Ramamoorthy G.K."/>
            <person name="Gryganskyi A."/>
            <person name="Culley D."/>
            <person name="Magnuson J.K."/>
            <person name="James T.Y."/>
            <person name="O'Malley M.A."/>
            <person name="Stajich J.E."/>
            <person name="Spatafora J.W."/>
            <person name="Visel A."/>
            <person name="Grigoriev I.V."/>
        </authorList>
    </citation>
    <scope>NUCLEOTIDE SEQUENCE [LARGE SCALE GENOMIC DNA]</scope>
    <source>
        <strain evidence="5 6">JEL800</strain>
    </source>
</reference>
<evidence type="ECO:0000256" key="1">
    <source>
        <dbReference type="ARBA" id="ARBA00022443"/>
    </source>
</evidence>
<dbReference type="EMBL" id="MCGO01000020">
    <property type="protein sequence ID" value="ORY45118.1"/>
    <property type="molecule type" value="Genomic_DNA"/>
</dbReference>
<keyword evidence="3" id="KW-0472">Membrane</keyword>
<keyword evidence="3" id="KW-1133">Transmembrane helix</keyword>
<evidence type="ECO:0000256" key="2">
    <source>
        <dbReference type="PROSITE-ProRule" id="PRU00192"/>
    </source>
</evidence>
<dbReference type="SUPFAM" id="SSF50044">
    <property type="entry name" value="SH3-domain"/>
    <property type="match status" value="1"/>
</dbReference>
<dbReference type="AlphaFoldDB" id="A0A1Y2CDI5"/>
<feature type="domain" description="SH3" evidence="4">
    <location>
        <begin position="288"/>
        <end position="358"/>
    </location>
</feature>
<feature type="non-terminal residue" evidence="5">
    <location>
        <position position="1"/>
    </location>
</feature>
<dbReference type="PROSITE" id="PS50002">
    <property type="entry name" value="SH3"/>
    <property type="match status" value="1"/>
</dbReference>
<name>A0A1Y2CDI5_9FUNG</name>
<accession>A0A1Y2CDI5</accession>
<feature type="transmembrane region" description="Helical" evidence="3">
    <location>
        <begin position="6"/>
        <end position="31"/>
    </location>
</feature>
<protein>
    <recommendedName>
        <fullName evidence="4">SH3 domain-containing protein</fullName>
    </recommendedName>
</protein>
<dbReference type="Proteomes" id="UP000193642">
    <property type="component" value="Unassembled WGS sequence"/>
</dbReference>
<proteinExistence type="predicted"/>
<organism evidence="5 6">
    <name type="scientific">Rhizoclosmatium globosum</name>
    <dbReference type="NCBI Taxonomy" id="329046"/>
    <lineage>
        <taxon>Eukaryota</taxon>
        <taxon>Fungi</taxon>
        <taxon>Fungi incertae sedis</taxon>
        <taxon>Chytridiomycota</taxon>
        <taxon>Chytridiomycota incertae sedis</taxon>
        <taxon>Chytridiomycetes</taxon>
        <taxon>Chytridiales</taxon>
        <taxon>Chytriomycetaceae</taxon>
        <taxon>Rhizoclosmatium</taxon>
    </lineage>
</organism>
<keyword evidence="1 2" id="KW-0728">SH3 domain</keyword>
<sequence>SNGFIAAIAVGSTFALLLIFGVIYVVIMLAVKRKNKNKFQRLDEEVDLKMMETRSTNSQSRTYAPGEYHSMVNAPTSPRFIPNALSGANDEKVLGDGRTVTVNNVLLLQQKINIAKAAKAGSVAGYQALDSEAPLNTDTALSSAIQLNLEDVTPQMIVEAKSSIPQDEASFSASAASLLTPTWAPSRPKPATGPATKLNSQRFYNPEQNSIIPLLAPIQSLTDPTKNIASFPTTAAHSKNLQTYLRTFLFPSLTTLPLDRPIPGTGGAHRVSPPQRQYFPEPPPPPGVDKLLFEVQYPFSPRRADEVCVSVGDIVVVEKVLKDGWVFGVNWSTAGFVDGVQGGAMGLFPLFVVEEGDSGAVEGRTDTVKQVVI</sequence>
<comment type="caution">
    <text evidence="5">The sequence shown here is derived from an EMBL/GenBank/DDBJ whole genome shotgun (WGS) entry which is preliminary data.</text>
</comment>
<dbReference type="InterPro" id="IPR036028">
    <property type="entry name" value="SH3-like_dom_sf"/>
</dbReference>
<keyword evidence="6" id="KW-1185">Reference proteome</keyword>
<gene>
    <name evidence="5" type="ORF">BCR33DRAFT_716457</name>
</gene>
<evidence type="ECO:0000259" key="4">
    <source>
        <dbReference type="PROSITE" id="PS50002"/>
    </source>
</evidence>